<organism evidence="2">
    <name type="scientific">marine metagenome</name>
    <dbReference type="NCBI Taxonomy" id="408172"/>
    <lineage>
        <taxon>unclassified sequences</taxon>
        <taxon>metagenomes</taxon>
        <taxon>ecological metagenomes</taxon>
    </lineage>
</organism>
<dbReference type="AlphaFoldDB" id="A0A382R5Q5"/>
<feature type="region of interest" description="Disordered" evidence="1">
    <location>
        <begin position="166"/>
        <end position="192"/>
    </location>
</feature>
<reference evidence="2" key="1">
    <citation type="submission" date="2018-05" db="EMBL/GenBank/DDBJ databases">
        <authorList>
            <person name="Lanie J.A."/>
            <person name="Ng W.-L."/>
            <person name="Kazmierczak K.M."/>
            <person name="Andrzejewski T.M."/>
            <person name="Davidsen T.M."/>
            <person name="Wayne K.J."/>
            <person name="Tettelin H."/>
            <person name="Glass J.I."/>
            <person name="Rusch D."/>
            <person name="Podicherti R."/>
            <person name="Tsui H.-C.T."/>
            <person name="Winkler M.E."/>
        </authorList>
    </citation>
    <scope>NUCLEOTIDE SEQUENCE</scope>
</reference>
<protein>
    <recommendedName>
        <fullName evidence="3">RiboL-PSP-HEPN domain-containing protein</fullName>
    </recommendedName>
</protein>
<proteinExistence type="predicted"/>
<evidence type="ECO:0000313" key="2">
    <source>
        <dbReference type="EMBL" id="SVC93069.1"/>
    </source>
</evidence>
<feature type="compositionally biased region" description="Basic and acidic residues" evidence="1">
    <location>
        <begin position="166"/>
        <end position="177"/>
    </location>
</feature>
<name>A0A382R5Q5_9ZZZZ</name>
<dbReference type="EMBL" id="UINC01119328">
    <property type="protein sequence ID" value="SVC93069.1"/>
    <property type="molecule type" value="Genomic_DNA"/>
</dbReference>
<evidence type="ECO:0008006" key="3">
    <source>
        <dbReference type="Google" id="ProtNLM"/>
    </source>
</evidence>
<feature type="non-terminal residue" evidence="2">
    <location>
        <position position="1"/>
    </location>
</feature>
<sequence length="209" mass="23903">MSNNKPLSTHPAHIYRPYNDYLKSDNEAERHKSLLDMGESFLTYLVGIMFGEYKRSGEISDKLESEFYKYSSRKPSFGVFLSFMRILSKEMNHTILADKFEKGKKYAAVSDFICHYELLKDVIDDGLDSGFKEAVESKLKGRSVGQKGLLEFFNIFIQIRNISAHPDGKAGPSKDWKNNNPKPPKKDKEGMKEYLGKMKSVLGKWPLGD</sequence>
<gene>
    <name evidence="2" type="ORF">METZ01_LOCUS345923</name>
</gene>
<accession>A0A382R5Q5</accession>
<evidence type="ECO:0000256" key="1">
    <source>
        <dbReference type="SAM" id="MobiDB-lite"/>
    </source>
</evidence>
<feature type="non-terminal residue" evidence="2">
    <location>
        <position position="209"/>
    </location>
</feature>